<feature type="domain" description="AP2/ERF" evidence="4">
    <location>
        <begin position="183"/>
        <end position="239"/>
    </location>
</feature>
<protein>
    <recommendedName>
        <fullName evidence="4">AP2/ERF domain-containing protein</fullName>
    </recommendedName>
</protein>
<reference evidence="5 6" key="1">
    <citation type="submission" date="2012-12" db="EMBL/GenBank/DDBJ databases">
        <title>The Genome Sequence of Bacillus cereus VD196.</title>
        <authorList>
            <consortium name="The Broad Institute Genome Sequencing Platform"/>
            <consortium name="The Broad Institute Genome Sequencing Center for Infectious Disease"/>
            <person name="Feldgarden M."/>
            <person name="Van der Auwera G.A."/>
            <person name="Mahillon J."/>
            <person name="Duprez V."/>
            <person name="Timmery S."/>
            <person name="Mattelet C."/>
            <person name="Dierick K."/>
            <person name="Sun M."/>
            <person name="Yu Z."/>
            <person name="Zhu L."/>
            <person name="Hu X."/>
            <person name="Shank E.B."/>
            <person name="Swiecicka I."/>
            <person name="Hansen B.M."/>
            <person name="Andrup L."/>
            <person name="Walker B."/>
            <person name="Young S.K."/>
            <person name="Zeng Q."/>
            <person name="Gargeya S."/>
            <person name="Fitzgerald M."/>
            <person name="Haas B."/>
            <person name="Abouelleil A."/>
            <person name="Alvarado L."/>
            <person name="Arachchi H.M."/>
            <person name="Berlin A.M."/>
            <person name="Chapman S.B."/>
            <person name="Dewar J."/>
            <person name="Goldberg J."/>
            <person name="Griggs A."/>
            <person name="Gujja S."/>
            <person name="Hansen M."/>
            <person name="Howarth C."/>
            <person name="Imamovic A."/>
            <person name="Larimer J."/>
            <person name="McCowan C."/>
            <person name="Murphy C."/>
            <person name="Neiman D."/>
            <person name="Pearson M."/>
            <person name="Priest M."/>
            <person name="Roberts A."/>
            <person name="Saif S."/>
            <person name="Shea T."/>
            <person name="Sisk P."/>
            <person name="Sykes S."/>
            <person name="Wortman J."/>
            <person name="Nusbaum C."/>
            <person name="Birren B."/>
        </authorList>
    </citation>
    <scope>NUCLEOTIDE SEQUENCE [LARGE SCALE GENOMIC DNA]</scope>
    <source>
        <strain evidence="5 6">VD196</strain>
    </source>
</reference>
<evidence type="ECO:0000313" key="6">
    <source>
        <dbReference type="Proteomes" id="UP000014023"/>
    </source>
</evidence>
<evidence type="ECO:0000256" key="1">
    <source>
        <dbReference type="ARBA" id="ARBA00023015"/>
    </source>
</evidence>
<keyword evidence="1" id="KW-0805">Transcription regulation</keyword>
<dbReference type="Proteomes" id="UP000014023">
    <property type="component" value="Unassembled WGS sequence"/>
</dbReference>
<gene>
    <name evidence="5" type="ORF">IKE_03061</name>
</gene>
<sequence>MVKEIPLQNGLVALVDDEDYERVSQYNWSVSYDKATSPRVQKNDKKNKTSNLKYFILEDIPPGKCIICKNHNHFDFTKENLKIVNKQDIKSTSMGHKGSSSKYKGVCWDKQYSKWRAMIAVNGKRKCLGRYENEDEAAKTYNNMAKKINPIARLNIIGSDNNASEPIVNKKIGQRKRVNTTSIYKGAFFHKICNKWAACITHNHKQIHLGFFTNEIEAAKAYDKKAIELFGDKAILNFPEGR</sequence>
<dbReference type="SMART" id="SM00380">
    <property type="entry name" value="AP2"/>
    <property type="match status" value="2"/>
</dbReference>
<dbReference type="Gene3D" id="3.30.730.10">
    <property type="entry name" value="AP2/ERF domain"/>
    <property type="match status" value="2"/>
</dbReference>
<keyword evidence="2" id="KW-0238">DNA-binding</keyword>
<accession>A0A9W5V8Q6</accession>
<dbReference type="EMBL" id="AHFL01000014">
    <property type="protein sequence ID" value="EOO66503.1"/>
    <property type="molecule type" value="Genomic_DNA"/>
</dbReference>
<evidence type="ECO:0000313" key="5">
    <source>
        <dbReference type="EMBL" id="EOO66503.1"/>
    </source>
</evidence>
<feature type="domain" description="AP2/ERF" evidence="4">
    <location>
        <begin position="102"/>
        <end position="164"/>
    </location>
</feature>
<dbReference type="PANTHER" id="PTHR31677:SF196">
    <property type="entry name" value="ETHYLENE-RESPONSIVE TRANSCRIPTION FACTOR ERF109"/>
    <property type="match status" value="1"/>
</dbReference>
<dbReference type="RefSeq" id="WP_016125198.1">
    <property type="nucleotide sequence ID" value="NZ_KB976254.1"/>
</dbReference>
<organism evidence="5 6">
    <name type="scientific">Bacillus cereus VD196</name>
    <dbReference type="NCBI Taxonomy" id="1053243"/>
    <lineage>
        <taxon>Bacteria</taxon>
        <taxon>Bacillati</taxon>
        <taxon>Bacillota</taxon>
        <taxon>Bacilli</taxon>
        <taxon>Bacillales</taxon>
        <taxon>Bacillaceae</taxon>
        <taxon>Bacillus</taxon>
        <taxon>Bacillus cereus group</taxon>
    </lineage>
</organism>
<evidence type="ECO:0000256" key="3">
    <source>
        <dbReference type="ARBA" id="ARBA00023163"/>
    </source>
</evidence>
<dbReference type="SUPFAM" id="SSF54171">
    <property type="entry name" value="DNA-binding domain"/>
    <property type="match status" value="2"/>
</dbReference>
<dbReference type="AlphaFoldDB" id="A0A9W5V8Q6"/>
<dbReference type="InterPro" id="IPR001471">
    <property type="entry name" value="AP2/ERF_dom"/>
</dbReference>
<evidence type="ECO:0000259" key="4">
    <source>
        <dbReference type="PROSITE" id="PS51032"/>
    </source>
</evidence>
<dbReference type="GO" id="GO:0003700">
    <property type="term" value="F:DNA-binding transcription factor activity"/>
    <property type="evidence" value="ECO:0007669"/>
    <property type="project" value="InterPro"/>
</dbReference>
<dbReference type="GO" id="GO:0003677">
    <property type="term" value="F:DNA binding"/>
    <property type="evidence" value="ECO:0007669"/>
    <property type="project" value="UniProtKB-KW"/>
</dbReference>
<dbReference type="PROSITE" id="PS51032">
    <property type="entry name" value="AP2_ERF"/>
    <property type="match status" value="2"/>
</dbReference>
<dbReference type="InterPro" id="IPR016177">
    <property type="entry name" value="DNA-bd_dom_sf"/>
</dbReference>
<name>A0A9W5V8Q6_BACCE</name>
<evidence type="ECO:0000256" key="2">
    <source>
        <dbReference type="ARBA" id="ARBA00023125"/>
    </source>
</evidence>
<proteinExistence type="predicted"/>
<keyword evidence="3" id="KW-0804">Transcription</keyword>
<comment type="caution">
    <text evidence="5">The sequence shown here is derived from an EMBL/GenBank/DDBJ whole genome shotgun (WGS) entry which is preliminary data.</text>
</comment>
<dbReference type="PANTHER" id="PTHR31677">
    <property type="entry name" value="AP2 DOMAIN CLASS TRANSCRIPTION FACTOR"/>
    <property type="match status" value="1"/>
</dbReference>
<dbReference type="InterPro" id="IPR036955">
    <property type="entry name" value="AP2/ERF_dom_sf"/>
</dbReference>